<evidence type="ECO:0000259" key="1">
    <source>
        <dbReference type="Pfam" id="PF00190"/>
    </source>
</evidence>
<dbReference type="Proteomes" id="UP000318939">
    <property type="component" value="Plasmid unnamed1"/>
</dbReference>
<protein>
    <submittedName>
        <fullName evidence="2">Cupin domain-containing protein</fullName>
    </submittedName>
</protein>
<reference evidence="2 3" key="1">
    <citation type="journal article" date="2019" name="Phytopathology">
        <title>A Novel Group of Rhizobium tumorigenes-Like Agrobacteria Associated with Crown Gall Disease of Rhododendron and Blueberry.</title>
        <authorList>
            <person name="Kuzmanovic N."/>
            <person name="Behrens P."/>
            <person name="Idczak E."/>
            <person name="Wagner S."/>
            <person name="Gotz M."/>
            <person name="Sproer C."/>
            <person name="Bunk B."/>
            <person name="Overmann J."/>
            <person name="Smalla K."/>
        </authorList>
    </citation>
    <scope>NUCLEOTIDE SEQUENCE [LARGE SCALE GENOMIC DNA]</scope>
    <source>
        <strain evidence="3">rho-6.2</strain>
    </source>
</reference>
<dbReference type="InterPro" id="IPR011051">
    <property type="entry name" value="RmlC_Cupin_sf"/>
</dbReference>
<dbReference type="PIRSF" id="PIRSF019307">
    <property type="entry name" value="UCP019307"/>
    <property type="match status" value="1"/>
</dbReference>
<geneLocation type="plasmid" evidence="2 3">
    <name>unnamed1</name>
</geneLocation>
<dbReference type="RefSeq" id="WP_142831889.1">
    <property type="nucleotide sequence ID" value="NZ_CP117268.1"/>
</dbReference>
<evidence type="ECO:0000313" key="2">
    <source>
        <dbReference type="EMBL" id="WFS24981.1"/>
    </source>
</evidence>
<keyword evidence="2" id="KW-0614">Plasmid</keyword>
<name>A0ABY8ING0_9HYPH</name>
<dbReference type="InterPro" id="IPR047121">
    <property type="entry name" value="YjiB-like"/>
</dbReference>
<evidence type="ECO:0000313" key="3">
    <source>
        <dbReference type="Proteomes" id="UP000318939"/>
    </source>
</evidence>
<feature type="domain" description="Cupin type-1" evidence="1">
    <location>
        <begin position="58"/>
        <end position="126"/>
    </location>
</feature>
<dbReference type="Pfam" id="PF00190">
    <property type="entry name" value="Cupin_1"/>
    <property type="match status" value="1"/>
</dbReference>
<gene>
    <name evidence="2" type="ORF">PR018_22065</name>
</gene>
<dbReference type="InterPro" id="IPR014500">
    <property type="entry name" value="UCP019307_cupin"/>
</dbReference>
<sequence length="164" mass="17809">MDVERIFLQPSGWVPNNTKLPVLLYKSAIDPMDAPSGFEQLFAKNGWEGIWRNGVFNYHHYHSMAHEVLGVASGEADLLIGGMSGFEVTVRSGDALALPAGTGHKKLSSTSDFVMIGAYPAGQEADIRTSAASEAQLKQIARVRIPGKDPMMGRLGPLIKIWTE</sequence>
<dbReference type="PANTHER" id="PTHR36448">
    <property type="entry name" value="BLR7373 PROTEIN"/>
    <property type="match status" value="1"/>
</dbReference>
<dbReference type="InterPro" id="IPR014710">
    <property type="entry name" value="RmlC-like_jellyroll"/>
</dbReference>
<reference evidence="2 3" key="2">
    <citation type="journal article" date="2023" name="MicrobiologyOpen">
        <title>Genomics of the tumorigenes clade of the family Rhizobiaceae and description of Rhizobium rhododendri sp. nov.</title>
        <authorList>
            <person name="Kuzmanovic N."/>
            <person name="diCenzo G.C."/>
            <person name="Bunk B."/>
            <person name="Sproeer C."/>
            <person name="Fruehling A."/>
            <person name="Neumann-Schaal M."/>
            <person name="Overmann J."/>
            <person name="Smalla K."/>
        </authorList>
    </citation>
    <scope>NUCLEOTIDE SEQUENCE [LARGE SCALE GENOMIC DNA]</scope>
    <source>
        <strain evidence="3">rho-6.2</strain>
        <plasmid evidence="2 3">unnamed1</plasmid>
    </source>
</reference>
<dbReference type="PANTHER" id="PTHR36448:SF2">
    <property type="entry name" value="CUPIN TYPE-1 DOMAIN-CONTAINING PROTEIN"/>
    <property type="match status" value="1"/>
</dbReference>
<keyword evidence="3" id="KW-1185">Reference proteome</keyword>
<organism evidence="2 3">
    <name type="scientific">Rhizobium rhododendri</name>
    <dbReference type="NCBI Taxonomy" id="2506430"/>
    <lineage>
        <taxon>Bacteria</taxon>
        <taxon>Pseudomonadati</taxon>
        <taxon>Pseudomonadota</taxon>
        <taxon>Alphaproteobacteria</taxon>
        <taxon>Hyphomicrobiales</taxon>
        <taxon>Rhizobiaceae</taxon>
        <taxon>Rhizobium/Agrobacterium group</taxon>
        <taxon>Rhizobium</taxon>
    </lineage>
</organism>
<dbReference type="CDD" id="cd02219">
    <property type="entry name" value="cupin_YjlB-like"/>
    <property type="match status" value="1"/>
</dbReference>
<dbReference type="InterPro" id="IPR006045">
    <property type="entry name" value="Cupin_1"/>
</dbReference>
<dbReference type="EMBL" id="CP117268">
    <property type="protein sequence ID" value="WFS24981.1"/>
    <property type="molecule type" value="Genomic_DNA"/>
</dbReference>
<proteinExistence type="predicted"/>
<dbReference type="Gene3D" id="2.60.120.10">
    <property type="entry name" value="Jelly Rolls"/>
    <property type="match status" value="1"/>
</dbReference>
<accession>A0ABY8ING0</accession>
<dbReference type="SUPFAM" id="SSF51182">
    <property type="entry name" value="RmlC-like cupins"/>
    <property type="match status" value="1"/>
</dbReference>